<gene>
    <name evidence="2" type="ORF">UFOVP422_16</name>
</gene>
<keyword evidence="1" id="KW-0472">Membrane</keyword>
<evidence type="ECO:0000256" key="1">
    <source>
        <dbReference type="SAM" id="Phobius"/>
    </source>
</evidence>
<protein>
    <submittedName>
        <fullName evidence="2">Uncharacterized protein</fullName>
    </submittedName>
</protein>
<evidence type="ECO:0000313" key="2">
    <source>
        <dbReference type="EMBL" id="CAB4141842.1"/>
    </source>
</evidence>
<accession>A0A6J5M6S6</accession>
<proteinExistence type="predicted"/>
<keyword evidence="1" id="KW-0812">Transmembrane</keyword>
<name>A0A6J5M6S6_9CAUD</name>
<feature type="transmembrane region" description="Helical" evidence="1">
    <location>
        <begin position="80"/>
        <end position="100"/>
    </location>
</feature>
<dbReference type="EMBL" id="LR796398">
    <property type="protein sequence ID" value="CAB4141842.1"/>
    <property type="molecule type" value="Genomic_DNA"/>
</dbReference>
<organism evidence="2">
    <name type="scientific">uncultured Caudovirales phage</name>
    <dbReference type="NCBI Taxonomy" id="2100421"/>
    <lineage>
        <taxon>Viruses</taxon>
        <taxon>Duplodnaviria</taxon>
        <taxon>Heunggongvirae</taxon>
        <taxon>Uroviricota</taxon>
        <taxon>Caudoviricetes</taxon>
        <taxon>Peduoviridae</taxon>
        <taxon>Maltschvirus</taxon>
        <taxon>Maltschvirus maltsch</taxon>
    </lineage>
</organism>
<keyword evidence="1" id="KW-1133">Transmembrane helix</keyword>
<reference evidence="2" key="1">
    <citation type="submission" date="2020-04" db="EMBL/GenBank/DDBJ databases">
        <authorList>
            <person name="Chiriac C."/>
            <person name="Salcher M."/>
            <person name="Ghai R."/>
            <person name="Kavagutti S V."/>
        </authorList>
    </citation>
    <scope>NUCLEOTIDE SEQUENCE</scope>
</reference>
<sequence>MEITRPPRVRRDPLTPFDGRFAEPIPVDRFAIEQTMELTTLERLQLTWLQIKTTTTLVVMLAPHILTIGKGRIMKNWKTTVTGIVGALAVLVQSIFGVFVPQEAVVAVTLFVVSLFAKDSE</sequence>